<gene>
    <name evidence="1" type="ORF">PGLA2088_LOCUS33199</name>
</gene>
<name>A0A813KMK9_POLGL</name>
<accession>A0A813KMK9</accession>
<dbReference type="EMBL" id="CAJNNW010030788">
    <property type="protein sequence ID" value="CAE8704486.1"/>
    <property type="molecule type" value="Genomic_DNA"/>
</dbReference>
<comment type="caution">
    <text evidence="1">The sequence shown here is derived from an EMBL/GenBank/DDBJ whole genome shotgun (WGS) entry which is preliminary data.</text>
</comment>
<reference evidence="1" key="1">
    <citation type="submission" date="2021-02" db="EMBL/GenBank/DDBJ databases">
        <authorList>
            <person name="Dougan E. K."/>
            <person name="Rhodes N."/>
            <person name="Thang M."/>
            <person name="Chan C."/>
        </authorList>
    </citation>
    <scope>NUCLEOTIDE SEQUENCE</scope>
</reference>
<proteinExistence type="predicted"/>
<dbReference type="AlphaFoldDB" id="A0A813KMK9"/>
<sequence>MLFTVCYEDWTVVDGVQWGQRPEGETLKRAQEQLKLDFEYLRDSYMSRQGFLRTEAEGTAGRPLLLCFGPRTLRETEDWESMLSTVFPEEATRPLILSLNGKIIPGGRFGWFPLLNRALSLSDIDGFLKNYYLAEAAAARLTIGPIWAGFRDYYVEGSAGKLKSYGHLPEHDGDTLQAAIDRAKIHRPAFVQLCTWNDWQEGTNFEPSKELGYSHLLKIQRDILGEADQAAFESATERYWESQIKMEIAIN</sequence>
<evidence type="ECO:0000313" key="2">
    <source>
        <dbReference type="Proteomes" id="UP000626109"/>
    </source>
</evidence>
<organism evidence="1 2">
    <name type="scientific">Polarella glacialis</name>
    <name type="common">Dinoflagellate</name>
    <dbReference type="NCBI Taxonomy" id="89957"/>
    <lineage>
        <taxon>Eukaryota</taxon>
        <taxon>Sar</taxon>
        <taxon>Alveolata</taxon>
        <taxon>Dinophyceae</taxon>
        <taxon>Suessiales</taxon>
        <taxon>Suessiaceae</taxon>
        <taxon>Polarella</taxon>
    </lineage>
</organism>
<protein>
    <submittedName>
        <fullName evidence="1">Uncharacterized protein</fullName>
    </submittedName>
</protein>
<dbReference type="Proteomes" id="UP000626109">
    <property type="component" value="Unassembled WGS sequence"/>
</dbReference>
<evidence type="ECO:0000313" key="1">
    <source>
        <dbReference type="EMBL" id="CAE8704486.1"/>
    </source>
</evidence>
<dbReference type="Gene3D" id="3.20.20.80">
    <property type="entry name" value="Glycosidases"/>
    <property type="match status" value="1"/>
</dbReference>